<gene>
    <name evidence="2" type="ORF">VP01_1422g1</name>
</gene>
<feature type="compositionally biased region" description="Polar residues" evidence="1">
    <location>
        <begin position="115"/>
        <end position="125"/>
    </location>
</feature>
<accession>A0A0L6VL42</accession>
<evidence type="ECO:0000256" key="1">
    <source>
        <dbReference type="SAM" id="MobiDB-lite"/>
    </source>
</evidence>
<proteinExistence type="predicted"/>
<dbReference type="AlphaFoldDB" id="A0A0L6VL42"/>
<reference evidence="2 3" key="1">
    <citation type="submission" date="2015-08" db="EMBL/GenBank/DDBJ databases">
        <title>Next Generation Sequencing and Analysis of the Genome of Puccinia sorghi L Schw, the Causal Agent of Maize Common Rust.</title>
        <authorList>
            <person name="Rochi L."/>
            <person name="Burguener G."/>
            <person name="Darino M."/>
            <person name="Turjanski A."/>
            <person name="Kreff E."/>
            <person name="Dieguez M.J."/>
            <person name="Sacco F."/>
        </authorList>
    </citation>
    <scope>NUCLEOTIDE SEQUENCE [LARGE SCALE GENOMIC DNA]</scope>
    <source>
        <strain evidence="2 3">RO10H11247</strain>
    </source>
</reference>
<name>A0A0L6VL42_9BASI</name>
<dbReference type="Proteomes" id="UP000037035">
    <property type="component" value="Unassembled WGS sequence"/>
</dbReference>
<dbReference type="VEuPathDB" id="FungiDB:VP01_1422g1"/>
<evidence type="ECO:0000313" key="3">
    <source>
        <dbReference type="Proteomes" id="UP000037035"/>
    </source>
</evidence>
<protein>
    <submittedName>
        <fullName evidence="2">Uncharacterized protein</fullName>
    </submittedName>
</protein>
<comment type="caution">
    <text evidence="2">The sequence shown here is derived from an EMBL/GenBank/DDBJ whole genome shotgun (WGS) entry which is preliminary data.</text>
</comment>
<sequence length="152" mass="18030">MRKRTESAKWRPKSTPTPLSSLHRRGSADYVSDFSNRNFDRVETVLYMNAKRDEEYEVLPQYLEAVILSFRLIKTFLSWKEVISRLDGWNPYKERTMANTLAEIAKEKADPSKGVKNQFNYTQAKTPPEENPTSMKEHLRRWKWRKKKNGCK</sequence>
<evidence type="ECO:0000313" key="2">
    <source>
        <dbReference type="EMBL" id="KNZ61297.1"/>
    </source>
</evidence>
<dbReference type="OrthoDB" id="2513944at2759"/>
<organism evidence="2 3">
    <name type="scientific">Puccinia sorghi</name>
    <dbReference type="NCBI Taxonomy" id="27349"/>
    <lineage>
        <taxon>Eukaryota</taxon>
        <taxon>Fungi</taxon>
        <taxon>Dikarya</taxon>
        <taxon>Basidiomycota</taxon>
        <taxon>Pucciniomycotina</taxon>
        <taxon>Pucciniomycetes</taxon>
        <taxon>Pucciniales</taxon>
        <taxon>Pucciniaceae</taxon>
        <taxon>Puccinia</taxon>
    </lineage>
</organism>
<feature type="region of interest" description="Disordered" evidence="1">
    <location>
        <begin position="108"/>
        <end position="139"/>
    </location>
</feature>
<dbReference type="EMBL" id="LAVV01004699">
    <property type="protein sequence ID" value="KNZ61297.1"/>
    <property type="molecule type" value="Genomic_DNA"/>
</dbReference>
<feature type="region of interest" description="Disordered" evidence="1">
    <location>
        <begin position="1"/>
        <end position="24"/>
    </location>
</feature>
<keyword evidence="3" id="KW-1185">Reference proteome</keyword>